<reference evidence="4" key="1">
    <citation type="submission" date="2016-09" db="EMBL/GenBank/DDBJ databases">
        <authorList>
            <person name="Varghese N."/>
            <person name="Submissions S."/>
        </authorList>
    </citation>
    <scope>NUCLEOTIDE SEQUENCE [LARGE SCALE GENOMIC DNA]</scope>
    <source>
        <strain evidence="4">ANC 3699</strain>
    </source>
</reference>
<dbReference type="EMBL" id="FMYK01000001">
    <property type="protein sequence ID" value="SDB85935.1"/>
    <property type="molecule type" value="Genomic_DNA"/>
</dbReference>
<feature type="signal peptide" evidence="1">
    <location>
        <begin position="1"/>
        <end position="20"/>
    </location>
</feature>
<evidence type="ECO:0000256" key="1">
    <source>
        <dbReference type="SAM" id="SignalP"/>
    </source>
</evidence>
<proteinExistence type="predicted"/>
<gene>
    <name evidence="3" type="ORF">SAMN05421749_101462</name>
</gene>
<evidence type="ECO:0000313" key="4">
    <source>
        <dbReference type="Proteomes" id="UP000242317"/>
    </source>
</evidence>
<dbReference type="Gene3D" id="2.60.120.10">
    <property type="entry name" value="Jelly Rolls"/>
    <property type="match status" value="1"/>
</dbReference>
<dbReference type="InterPro" id="IPR011051">
    <property type="entry name" value="RmlC_Cupin_sf"/>
</dbReference>
<dbReference type="RefSeq" id="WP_092615355.1">
    <property type="nucleotide sequence ID" value="NZ_FMYK01000001.1"/>
</dbReference>
<evidence type="ECO:0000259" key="2">
    <source>
        <dbReference type="Pfam" id="PF07883"/>
    </source>
</evidence>
<dbReference type="Proteomes" id="UP000242317">
    <property type="component" value="Unassembled WGS sequence"/>
</dbReference>
<sequence length="381" mass="41630">MKKQFLISAIFSLVNVSAVADTKADQQITPATQHNFQAGPASNFSGAVEFARLPVMPSQGDVAPAIVKFEAGTISNWHTHKYGQYLIVTEGEGRTQQWGKSIQRITKGDVVYCPPNVKHWHGASEHRAMSHIAISPVGKDSVTWLEKVELPESATASSASTMKSAPSPVTLSNQQLSILPIAAFSAQGDLEKLRSAIISGLNRGLTVNQLKEIFAHQYAYAGFPRALNGMLTLRDVLDQRAKQGIQDNQGDVATDLPSGTNYYQLGSQTLGMLQNRSSNEAQKPLFNNFSPTMDYALKAHLFGYLFSRDNLAPLDRELVVLGTLSALEGTNSQLTSHLRITQNLGVNDAQMQRIIQTLADQVDPALADNAKHVYQQMQNNQ</sequence>
<dbReference type="InterPro" id="IPR047263">
    <property type="entry name" value="HNL-like_cupin"/>
</dbReference>
<dbReference type="OrthoDB" id="9802489at2"/>
<dbReference type="Gene3D" id="1.20.1290.10">
    <property type="entry name" value="AhpD-like"/>
    <property type="match status" value="1"/>
</dbReference>
<keyword evidence="1" id="KW-0732">Signal</keyword>
<dbReference type="PANTHER" id="PTHR43698">
    <property type="entry name" value="RIBD C-TERMINAL DOMAIN CONTAINING PROTEIN"/>
    <property type="match status" value="1"/>
</dbReference>
<feature type="domain" description="Cupin type-2" evidence="2">
    <location>
        <begin position="66"/>
        <end position="129"/>
    </location>
</feature>
<dbReference type="InterPro" id="IPR029032">
    <property type="entry name" value="AhpD-like"/>
</dbReference>
<dbReference type="AlphaFoldDB" id="A0A1G6GW81"/>
<evidence type="ECO:0000313" key="3">
    <source>
        <dbReference type="EMBL" id="SDB85935.1"/>
    </source>
</evidence>
<dbReference type="PANTHER" id="PTHR43698:SF1">
    <property type="entry name" value="BLL4564 PROTEIN"/>
    <property type="match status" value="1"/>
</dbReference>
<name>A0A1G6GW81_9GAMM</name>
<dbReference type="InterPro" id="IPR013096">
    <property type="entry name" value="Cupin_2"/>
</dbReference>
<dbReference type="CDD" id="cd02233">
    <property type="entry name" value="cupin_HNL-like"/>
    <property type="match status" value="1"/>
</dbReference>
<dbReference type="SUPFAM" id="SSF69118">
    <property type="entry name" value="AhpD-like"/>
    <property type="match status" value="1"/>
</dbReference>
<accession>A0A1G6GW81</accession>
<dbReference type="Pfam" id="PF07883">
    <property type="entry name" value="Cupin_2"/>
    <property type="match status" value="1"/>
</dbReference>
<dbReference type="SUPFAM" id="SSF51182">
    <property type="entry name" value="RmlC-like cupins"/>
    <property type="match status" value="1"/>
</dbReference>
<dbReference type="InterPro" id="IPR014710">
    <property type="entry name" value="RmlC-like_jellyroll"/>
</dbReference>
<organism evidence="3 4">
    <name type="scientific">Acinetobacter marinus</name>
    <dbReference type="NCBI Taxonomy" id="281375"/>
    <lineage>
        <taxon>Bacteria</taxon>
        <taxon>Pseudomonadati</taxon>
        <taxon>Pseudomonadota</taxon>
        <taxon>Gammaproteobacteria</taxon>
        <taxon>Moraxellales</taxon>
        <taxon>Moraxellaceae</taxon>
        <taxon>Acinetobacter</taxon>
    </lineage>
</organism>
<dbReference type="GO" id="GO:0051920">
    <property type="term" value="F:peroxiredoxin activity"/>
    <property type="evidence" value="ECO:0007669"/>
    <property type="project" value="InterPro"/>
</dbReference>
<protein>
    <submittedName>
        <fullName evidence="3">Cupin domain protein</fullName>
    </submittedName>
</protein>
<feature type="chain" id="PRO_5017408129" evidence="1">
    <location>
        <begin position="21"/>
        <end position="381"/>
    </location>
</feature>
<keyword evidence="4" id="KW-1185">Reference proteome</keyword>